<proteinExistence type="predicted"/>
<dbReference type="EMBL" id="CASHTH010004437">
    <property type="protein sequence ID" value="CAI8057318.1"/>
    <property type="molecule type" value="Genomic_DNA"/>
</dbReference>
<sequence>VCVISGQKIQSSVERNAQNMAGEKAVSVGGCSAELSKFQGEMRVKESSVDSLPMDVWDSSSLSLLKDKSEGQEFSTKFDKAWATLKDHSDCLGIEVSERVNLSNMLASCLVQQARQLEKVHKDLKLQVKALLIAVTVTVLQVYKTLMAQLNGCRQKLTARQKDLERAQQTATSDPTCKEDLTEVGDMEIDSDEDAMDTVAPPLPSAPLAPTPPQLFTPPGSVTTGVVLPSSAPIPASSVFQPTNSAPPLFSSPPIVTPAPALMNTGNALIGQGMMVNIQPIDVPFSQPYLMEFSPAMSRPPQRFSRPCFSLHPVYTCHHGNRESWRPLPL</sequence>
<evidence type="ECO:0000313" key="2">
    <source>
        <dbReference type="EMBL" id="CAI8057318.1"/>
    </source>
</evidence>
<evidence type="ECO:0000313" key="3">
    <source>
        <dbReference type="Proteomes" id="UP001174909"/>
    </source>
</evidence>
<evidence type="ECO:0000259" key="1">
    <source>
        <dbReference type="Pfam" id="PF16566"/>
    </source>
</evidence>
<dbReference type="Gene3D" id="6.10.250.2560">
    <property type="match status" value="1"/>
</dbReference>
<name>A0AA35U0C4_GEOBA</name>
<feature type="domain" description="RPRD1A/B C-terminal" evidence="1">
    <location>
        <begin position="44"/>
        <end position="125"/>
    </location>
</feature>
<reference evidence="2" key="1">
    <citation type="submission" date="2023-03" db="EMBL/GenBank/DDBJ databases">
        <authorList>
            <person name="Steffen K."/>
            <person name="Cardenas P."/>
        </authorList>
    </citation>
    <scope>NUCLEOTIDE SEQUENCE</scope>
</reference>
<protein>
    <recommendedName>
        <fullName evidence="1">RPRD1A/B C-terminal domain-containing protein</fullName>
    </recommendedName>
</protein>
<accession>A0AA35U0C4</accession>
<gene>
    <name evidence="2" type="ORF">GBAR_LOCUS31241</name>
</gene>
<feature type="non-terminal residue" evidence="2">
    <location>
        <position position="1"/>
    </location>
</feature>
<comment type="caution">
    <text evidence="2">The sequence shown here is derived from an EMBL/GenBank/DDBJ whole genome shotgun (WGS) entry which is preliminary data.</text>
</comment>
<organism evidence="2 3">
    <name type="scientific">Geodia barretti</name>
    <name type="common">Barrett's horny sponge</name>
    <dbReference type="NCBI Taxonomy" id="519541"/>
    <lineage>
        <taxon>Eukaryota</taxon>
        <taxon>Metazoa</taxon>
        <taxon>Porifera</taxon>
        <taxon>Demospongiae</taxon>
        <taxon>Heteroscleromorpha</taxon>
        <taxon>Tetractinellida</taxon>
        <taxon>Astrophorina</taxon>
        <taxon>Geodiidae</taxon>
        <taxon>Geodia</taxon>
    </lineage>
</organism>
<dbReference type="Pfam" id="PF16566">
    <property type="entry name" value="CREPT"/>
    <property type="match status" value="1"/>
</dbReference>
<keyword evidence="3" id="KW-1185">Reference proteome</keyword>
<dbReference type="AlphaFoldDB" id="A0AA35U0C4"/>
<dbReference type="Proteomes" id="UP001174909">
    <property type="component" value="Unassembled WGS sequence"/>
</dbReference>
<dbReference type="InterPro" id="IPR032337">
    <property type="entry name" value="RPRD1A/B_C"/>
</dbReference>